<evidence type="ECO:0000313" key="2">
    <source>
        <dbReference type="EnsemblPlants" id="KEH19838"/>
    </source>
</evidence>
<accession>A0A072TSL2</accession>
<name>A0A072TSL2_MEDTR</name>
<dbReference type="HOGENOM" id="CLU_2982110_0_0_1"/>
<dbReference type="EMBL" id="CM001224">
    <property type="protein sequence ID" value="KEH19838.1"/>
    <property type="molecule type" value="Genomic_DNA"/>
</dbReference>
<protein>
    <submittedName>
        <fullName evidence="1 2">Uncharacterized protein</fullName>
    </submittedName>
</protein>
<sequence>MGDLPGSFLISVRVIGNPESSLGCYKWYQSSPLAVRCGLGMNQAEAGGHVTLEYDEGGEWFGSWHASRQN</sequence>
<evidence type="ECO:0000313" key="1">
    <source>
        <dbReference type="EMBL" id="KEH19838.1"/>
    </source>
</evidence>
<dbReference type="Proteomes" id="UP000002051">
    <property type="component" value="Chromosome 8"/>
</dbReference>
<dbReference type="EnsemblPlants" id="KEH19838">
    <property type="protein sequence ID" value="KEH19838"/>
    <property type="gene ID" value="MTR_8g469250"/>
</dbReference>
<keyword evidence="3" id="KW-1185">Reference proteome</keyword>
<gene>
    <name evidence="1" type="ordered locus">MTR_8g469250</name>
</gene>
<reference evidence="1 3" key="1">
    <citation type="journal article" date="2011" name="Nature">
        <title>The Medicago genome provides insight into the evolution of rhizobial symbioses.</title>
        <authorList>
            <person name="Young N.D."/>
            <person name="Debelle F."/>
            <person name="Oldroyd G.E."/>
            <person name="Geurts R."/>
            <person name="Cannon S.B."/>
            <person name="Udvardi M.K."/>
            <person name="Benedito V.A."/>
            <person name="Mayer K.F."/>
            <person name="Gouzy J."/>
            <person name="Schoof H."/>
            <person name="Van de Peer Y."/>
            <person name="Proost S."/>
            <person name="Cook D.R."/>
            <person name="Meyers B.C."/>
            <person name="Spannagl M."/>
            <person name="Cheung F."/>
            <person name="De Mita S."/>
            <person name="Krishnakumar V."/>
            <person name="Gundlach H."/>
            <person name="Zhou S."/>
            <person name="Mudge J."/>
            <person name="Bharti A.K."/>
            <person name="Murray J.D."/>
            <person name="Naoumkina M.A."/>
            <person name="Rosen B."/>
            <person name="Silverstein K.A."/>
            <person name="Tang H."/>
            <person name="Rombauts S."/>
            <person name="Zhao P.X."/>
            <person name="Zhou P."/>
            <person name="Barbe V."/>
            <person name="Bardou P."/>
            <person name="Bechner M."/>
            <person name="Bellec A."/>
            <person name="Berger A."/>
            <person name="Berges H."/>
            <person name="Bidwell S."/>
            <person name="Bisseling T."/>
            <person name="Choisne N."/>
            <person name="Couloux A."/>
            <person name="Denny R."/>
            <person name="Deshpande S."/>
            <person name="Dai X."/>
            <person name="Doyle J.J."/>
            <person name="Dudez A.M."/>
            <person name="Farmer A.D."/>
            <person name="Fouteau S."/>
            <person name="Franken C."/>
            <person name="Gibelin C."/>
            <person name="Gish J."/>
            <person name="Goldstein S."/>
            <person name="Gonzalez A.J."/>
            <person name="Green P.J."/>
            <person name="Hallab A."/>
            <person name="Hartog M."/>
            <person name="Hua A."/>
            <person name="Humphray S.J."/>
            <person name="Jeong D.H."/>
            <person name="Jing Y."/>
            <person name="Jocker A."/>
            <person name="Kenton S.M."/>
            <person name="Kim D.J."/>
            <person name="Klee K."/>
            <person name="Lai H."/>
            <person name="Lang C."/>
            <person name="Lin S."/>
            <person name="Macmil S.L."/>
            <person name="Magdelenat G."/>
            <person name="Matthews L."/>
            <person name="McCorrison J."/>
            <person name="Monaghan E.L."/>
            <person name="Mun J.H."/>
            <person name="Najar F.Z."/>
            <person name="Nicholson C."/>
            <person name="Noirot C."/>
            <person name="O'Bleness M."/>
            <person name="Paule C.R."/>
            <person name="Poulain J."/>
            <person name="Prion F."/>
            <person name="Qin B."/>
            <person name="Qu C."/>
            <person name="Retzel E.F."/>
            <person name="Riddle C."/>
            <person name="Sallet E."/>
            <person name="Samain S."/>
            <person name="Samson N."/>
            <person name="Sanders I."/>
            <person name="Saurat O."/>
            <person name="Scarpelli C."/>
            <person name="Schiex T."/>
            <person name="Segurens B."/>
            <person name="Severin A.J."/>
            <person name="Sherrier D.J."/>
            <person name="Shi R."/>
            <person name="Sims S."/>
            <person name="Singer S.R."/>
            <person name="Sinharoy S."/>
            <person name="Sterck L."/>
            <person name="Viollet A."/>
            <person name="Wang B.B."/>
            <person name="Wang K."/>
            <person name="Wang M."/>
            <person name="Wang X."/>
            <person name="Warfsmann J."/>
            <person name="Weissenbach J."/>
            <person name="White D.D."/>
            <person name="White J.D."/>
            <person name="Wiley G.B."/>
            <person name="Wincker P."/>
            <person name="Xing Y."/>
            <person name="Yang L."/>
            <person name="Yao Z."/>
            <person name="Ying F."/>
            <person name="Zhai J."/>
            <person name="Zhou L."/>
            <person name="Zuber A."/>
            <person name="Denarie J."/>
            <person name="Dixon R.A."/>
            <person name="May G.D."/>
            <person name="Schwartz D.C."/>
            <person name="Rogers J."/>
            <person name="Quetier F."/>
            <person name="Town C.D."/>
            <person name="Roe B.A."/>
        </authorList>
    </citation>
    <scope>NUCLEOTIDE SEQUENCE [LARGE SCALE GENOMIC DNA]</scope>
    <source>
        <strain evidence="1">A17</strain>
        <strain evidence="2 3">cv. Jemalong A17</strain>
    </source>
</reference>
<organism evidence="1 3">
    <name type="scientific">Medicago truncatula</name>
    <name type="common">Barrel medic</name>
    <name type="synonym">Medicago tribuloides</name>
    <dbReference type="NCBI Taxonomy" id="3880"/>
    <lineage>
        <taxon>Eukaryota</taxon>
        <taxon>Viridiplantae</taxon>
        <taxon>Streptophyta</taxon>
        <taxon>Embryophyta</taxon>
        <taxon>Tracheophyta</taxon>
        <taxon>Spermatophyta</taxon>
        <taxon>Magnoliopsida</taxon>
        <taxon>eudicotyledons</taxon>
        <taxon>Gunneridae</taxon>
        <taxon>Pentapetalae</taxon>
        <taxon>rosids</taxon>
        <taxon>fabids</taxon>
        <taxon>Fabales</taxon>
        <taxon>Fabaceae</taxon>
        <taxon>Papilionoideae</taxon>
        <taxon>50 kb inversion clade</taxon>
        <taxon>NPAAA clade</taxon>
        <taxon>Hologalegina</taxon>
        <taxon>IRL clade</taxon>
        <taxon>Trifolieae</taxon>
        <taxon>Medicago</taxon>
    </lineage>
</organism>
<evidence type="ECO:0000313" key="3">
    <source>
        <dbReference type="Proteomes" id="UP000002051"/>
    </source>
</evidence>
<reference evidence="2" key="3">
    <citation type="submission" date="2015-04" db="UniProtKB">
        <authorList>
            <consortium name="EnsemblPlants"/>
        </authorList>
    </citation>
    <scope>IDENTIFICATION</scope>
    <source>
        <strain evidence="2">cv. Jemalong A17</strain>
    </source>
</reference>
<dbReference type="AlphaFoldDB" id="A0A072TSL2"/>
<proteinExistence type="predicted"/>
<reference evidence="1 3" key="2">
    <citation type="journal article" date="2014" name="BMC Genomics">
        <title>An improved genome release (version Mt4.0) for the model legume Medicago truncatula.</title>
        <authorList>
            <person name="Tang H."/>
            <person name="Krishnakumar V."/>
            <person name="Bidwell S."/>
            <person name="Rosen B."/>
            <person name="Chan A."/>
            <person name="Zhou S."/>
            <person name="Gentzbittel L."/>
            <person name="Childs K.L."/>
            <person name="Yandell M."/>
            <person name="Gundlach H."/>
            <person name="Mayer K.F."/>
            <person name="Schwartz D.C."/>
            <person name="Town C.D."/>
        </authorList>
    </citation>
    <scope>GENOME REANNOTATION</scope>
    <source>
        <strain evidence="1">A17</strain>
        <strain evidence="2 3">cv. Jemalong A17</strain>
    </source>
</reference>